<dbReference type="EMBL" id="CP002205">
    <property type="protein sequence ID" value="ADN09322.1"/>
    <property type="molecule type" value="Genomic_DNA"/>
</dbReference>
<evidence type="ECO:0000259" key="2">
    <source>
        <dbReference type="Pfam" id="PF01569"/>
    </source>
</evidence>
<dbReference type="Gene3D" id="1.20.144.10">
    <property type="entry name" value="Phosphatidic acid phosphatase type 2/haloperoxidase"/>
    <property type="match status" value="1"/>
</dbReference>
<gene>
    <name evidence="3" type="ordered locus">Saut_1274</name>
</gene>
<name>E0UTF7_SULAO</name>
<dbReference type="CDD" id="cd03396">
    <property type="entry name" value="PAP2_like_6"/>
    <property type="match status" value="1"/>
</dbReference>
<dbReference type="InterPro" id="IPR036938">
    <property type="entry name" value="PAP2/HPO_sf"/>
</dbReference>
<dbReference type="RefSeq" id="WP_013327075.1">
    <property type="nucleotide sequence ID" value="NC_014506.1"/>
</dbReference>
<feature type="transmembrane region" description="Helical" evidence="1">
    <location>
        <begin position="7"/>
        <end position="24"/>
    </location>
</feature>
<dbReference type="AlphaFoldDB" id="E0UTF7"/>
<organism evidence="3 4">
    <name type="scientific">Sulfurimonas autotrophica (strain ATCC BAA-671 / DSM 16294 / JCM 11897 / OK10)</name>
    <dbReference type="NCBI Taxonomy" id="563040"/>
    <lineage>
        <taxon>Bacteria</taxon>
        <taxon>Pseudomonadati</taxon>
        <taxon>Campylobacterota</taxon>
        <taxon>Epsilonproteobacteria</taxon>
        <taxon>Campylobacterales</taxon>
        <taxon>Sulfurimonadaceae</taxon>
        <taxon>Sulfurimonas</taxon>
    </lineage>
</organism>
<sequence length="226" mass="25864">MNINQQLVVTFIVLLFSIVFFGITDVDLSLQDEFFNFSTHKWILFWGEEPYKFIFYDGIKKLLIAFAVSLLIALILFRKTKLVNDYKRGMIIVILSAIFVPLIASSIKGQTNMPCPKDEVRYGGIYPRTAVWQNYTPEFKLHHEKSKCWPAGHASGGFALLSLIFLFHKRKHKIIAGTSALAVGWSMGLYKMIIGDHFFSHTVITMILAWLIILLIAKIVNKIYSL</sequence>
<proteinExistence type="predicted"/>
<dbReference type="SUPFAM" id="SSF48317">
    <property type="entry name" value="Acid phosphatase/Vanadium-dependent haloperoxidase"/>
    <property type="match status" value="1"/>
</dbReference>
<dbReference type="eggNOG" id="COG3907">
    <property type="taxonomic scope" value="Bacteria"/>
</dbReference>
<dbReference type="KEGG" id="sua:Saut_1274"/>
<feature type="transmembrane region" description="Helical" evidence="1">
    <location>
        <begin position="58"/>
        <end position="77"/>
    </location>
</feature>
<dbReference type="OrthoDB" id="7348799at2"/>
<feature type="transmembrane region" description="Helical" evidence="1">
    <location>
        <begin position="174"/>
        <end position="193"/>
    </location>
</feature>
<dbReference type="STRING" id="563040.Saut_1274"/>
<feature type="domain" description="Phosphatidic acid phosphatase type 2/haloperoxidase" evidence="2">
    <location>
        <begin position="91"/>
        <end position="222"/>
    </location>
</feature>
<dbReference type="HOGENOM" id="CLU_070327_2_0_7"/>
<dbReference type="Proteomes" id="UP000007803">
    <property type="component" value="Chromosome"/>
</dbReference>
<evidence type="ECO:0000313" key="4">
    <source>
        <dbReference type="Proteomes" id="UP000007803"/>
    </source>
</evidence>
<dbReference type="InterPro" id="IPR000326">
    <property type="entry name" value="PAP2/HPO"/>
</dbReference>
<reference evidence="4" key="1">
    <citation type="journal article" date="2010" name="Stand. Genomic Sci.">
        <title>Complete genome sequence of Sulfurimonas autotrophica type strain (OK10).</title>
        <authorList>
            <person name="Sikorski J."/>
            <person name="Munk C."/>
            <person name="Lapidus A."/>
            <person name="Djao O."/>
            <person name="Lucas S."/>
            <person name="Glavina Del Rio T."/>
            <person name="Nolan M."/>
            <person name="Tice H."/>
            <person name="Han C."/>
            <person name="Cheng J."/>
            <person name="Tapia R."/>
            <person name="Goodwin L."/>
            <person name="Pitluck S."/>
            <person name="Liolios K."/>
            <person name="Ivanova N."/>
            <person name="Mavromatis K."/>
            <person name="Mikhailova N."/>
            <person name="Pati A."/>
            <person name="Sims D."/>
            <person name="Meincke L."/>
            <person name="Brettin T."/>
            <person name="Detter J."/>
            <person name="Chen A."/>
            <person name="Palaniappan K."/>
            <person name="Land M."/>
            <person name="Hauser L."/>
            <person name="Chang Y."/>
            <person name="Jeffries C."/>
            <person name="Rohde M."/>
            <person name="Lang E."/>
            <person name="Spring S."/>
            <person name="Goker M."/>
            <person name="Woyke T."/>
            <person name="Bristow J."/>
            <person name="Eisen J."/>
            <person name="Markowitz V."/>
            <person name="Hugenholtz P."/>
            <person name="Kyrpides N."/>
            <person name="Klenk H."/>
        </authorList>
    </citation>
    <scope>NUCLEOTIDE SEQUENCE [LARGE SCALE GENOMIC DNA]</scope>
    <source>
        <strain evidence="4">ATCC BAA-671 / DSM 16294 / JCM 11897 / OK10</strain>
    </source>
</reference>
<protein>
    <submittedName>
        <fullName evidence="3">Phosphoesterase PA-phosphatase related protein</fullName>
    </submittedName>
</protein>
<evidence type="ECO:0000313" key="3">
    <source>
        <dbReference type="EMBL" id="ADN09322.1"/>
    </source>
</evidence>
<dbReference type="Pfam" id="PF01569">
    <property type="entry name" value="PAP2"/>
    <property type="match status" value="1"/>
</dbReference>
<feature type="transmembrane region" description="Helical" evidence="1">
    <location>
        <begin position="149"/>
        <end position="167"/>
    </location>
</feature>
<keyword evidence="1" id="KW-0812">Transmembrane</keyword>
<evidence type="ECO:0000256" key="1">
    <source>
        <dbReference type="SAM" id="Phobius"/>
    </source>
</evidence>
<keyword evidence="1" id="KW-1133">Transmembrane helix</keyword>
<accession>E0UTF7</accession>
<feature type="transmembrane region" description="Helical" evidence="1">
    <location>
        <begin position="89"/>
        <end position="107"/>
    </location>
</feature>
<feature type="transmembrane region" description="Helical" evidence="1">
    <location>
        <begin position="199"/>
        <end position="220"/>
    </location>
</feature>
<keyword evidence="1" id="KW-0472">Membrane</keyword>
<keyword evidence="4" id="KW-1185">Reference proteome</keyword>